<dbReference type="PANTHER" id="PTHR43233:SF1">
    <property type="entry name" value="FAMILY N-ACETYLTRANSFERASE, PUTATIVE (AFU_ORTHOLOGUE AFUA_6G03350)-RELATED"/>
    <property type="match status" value="1"/>
</dbReference>
<keyword evidence="3" id="KW-1185">Reference proteome</keyword>
<dbReference type="CDD" id="cd04301">
    <property type="entry name" value="NAT_SF"/>
    <property type="match status" value="1"/>
</dbReference>
<proteinExistence type="predicted"/>
<dbReference type="Gene3D" id="3.40.630.30">
    <property type="match status" value="1"/>
</dbReference>
<dbReference type="EMBL" id="AP023418">
    <property type="protein sequence ID" value="BCK81441.1"/>
    <property type="molecule type" value="Genomic_DNA"/>
</dbReference>
<dbReference type="InterPro" id="IPR000182">
    <property type="entry name" value="GNAT_dom"/>
</dbReference>
<evidence type="ECO:0000313" key="3">
    <source>
        <dbReference type="Proteomes" id="UP000681035"/>
    </source>
</evidence>
<evidence type="ECO:0000259" key="1">
    <source>
        <dbReference type="PROSITE" id="PS51186"/>
    </source>
</evidence>
<dbReference type="SUPFAM" id="SSF55729">
    <property type="entry name" value="Acyl-CoA N-acyltransferases (Nat)"/>
    <property type="match status" value="1"/>
</dbReference>
<dbReference type="GO" id="GO:0016747">
    <property type="term" value="F:acyltransferase activity, transferring groups other than amino-acyl groups"/>
    <property type="evidence" value="ECO:0007669"/>
    <property type="project" value="InterPro"/>
</dbReference>
<dbReference type="PROSITE" id="PS51186">
    <property type="entry name" value="GNAT"/>
    <property type="match status" value="1"/>
</dbReference>
<dbReference type="InterPro" id="IPR053144">
    <property type="entry name" value="Acetyltransferase_Butenolide"/>
</dbReference>
<reference evidence="2" key="1">
    <citation type="submission" date="2020-09" db="EMBL/GenBank/DDBJ databases">
        <title>New species isolated from human feces.</title>
        <authorList>
            <person name="Kitahara M."/>
            <person name="Shigeno Y."/>
            <person name="Shime M."/>
            <person name="Matsumoto Y."/>
            <person name="Nakamura S."/>
            <person name="Motooka D."/>
            <person name="Fukuoka S."/>
            <person name="Nishikawa H."/>
            <person name="Benno Y."/>
        </authorList>
    </citation>
    <scope>NUCLEOTIDE SEQUENCE</scope>
    <source>
        <strain evidence="2">MM50</strain>
    </source>
</reference>
<name>A0A810Q7I4_9FIRM</name>
<dbReference type="Pfam" id="PF00583">
    <property type="entry name" value="Acetyltransf_1"/>
    <property type="match status" value="1"/>
</dbReference>
<organism evidence="2 3">
    <name type="scientific">Vescimonas coprocola</name>
    <dbReference type="NCBI Taxonomy" id="2714355"/>
    <lineage>
        <taxon>Bacteria</taxon>
        <taxon>Bacillati</taxon>
        <taxon>Bacillota</taxon>
        <taxon>Clostridia</taxon>
        <taxon>Eubacteriales</taxon>
        <taxon>Oscillospiraceae</taxon>
        <taxon>Vescimonas</taxon>
    </lineage>
</organism>
<dbReference type="Proteomes" id="UP000681035">
    <property type="component" value="Chromosome"/>
</dbReference>
<evidence type="ECO:0000313" key="2">
    <source>
        <dbReference type="EMBL" id="BCK81441.1"/>
    </source>
</evidence>
<dbReference type="RefSeq" id="WP_213542168.1">
    <property type="nucleotide sequence ID" value="NZ_AP023418.1"/>
</dbReference>
<protein>
    <submittedName>
        <fullName evidence="2">N-acetyltransferase</fullName>
    </submittedName>
</protein>
<sequence length="133" mass="14735">MHIEEYTTYQESEVLALYGSVGWTAYTEQPEALRRGFAGSLLTLAARENGTLVGLLRAVGDGCTVVLVQDLLVRPDHQRRGIGTALMQAALERFRSVRQVQLLTDDTEKTKGFYRSLGLLTLPELGCCGFMRP</sequence>
<feature type="domain" description="N-acetyltransferase" evidence="1">
    <location>
        <begin position="1"/>
        <end position="133"/>
    </location>
</feature>
<dbReference type="PANTHER" id="PTHR43233">
    <property type="entry name" value="FAMILY N-ACETYLTRANSFERASE, PUTATIVE (AFU_ORTHOLOGUE AFUA_6G03350)-RELATED"/>
    <property type="match status" value="1"/>
</dbReference>
<dbReference type="AlphaFoldDB" id="A0A810Q7I4"/>
<gene>
    <name evidence="2" type="ORF">MM50RIKEN_12040</name>
</gene>
<accession>A0A810Q7I4</accession>
<dbReference type="InterPro" id="IPR016181">
    <property type="entry name" value="Acyl_CoA_acyltransferase"/>
</dbReference>
<dbReference type="KEGG" id="vcop:MM50RIKEN_12040"/>